<protein>
    <submittedName>
        <fullName evidence="2">Uncharacterized protein</fullName>
    </submittedName>
</protein>
<evidence type="ECO:0000256" key="1">
    <source>
        <dbReference type="SAM" id="Phobius"/>
    </source>
</evidence>
<keyword evidence="1" id="KW-0812">Transmembrane</keyword>
<dbReference type="Proteomes" id="UP000276133">
    <property type="component" value="Unassembled WGS sequence"/>
</dbReference>
<keyword evidence="1" id="KW-0472">Membrane</keyword>
<keyword evidence="1" id="KW-1133">Transmembrane helix</keyword>
<evidence type="ECO:0000313" key="2">
    <source>
        <dbReference type="EMBL" id="RNA44242.1"/>
    </source>
</evidence>
<dbReference type="EMBL" id="REGN01000131">
    <property type="protein sequence ID" value="RNA44242.1"/>
    <property type="molecule type" value="Genomic_DNA"/>
</dbReference>
<keyword evidence="3" id="KW-1185">Reference proteome</keyword>
<reference evidence="2 3" key="1">
    <citation type="journal article" date="2018" name="Sci. Rep.">
        <title>Genomic signatures of local adaptation to the degree of environmental predictability in rotifers.</title>
        <authorList>
            <person name="Franch-Gras L."/>
            <person name="Hahn C."/>
            <person name="Garcia-Roger E.M."/>
            <person name="Carmona M.J."/>
            <person name="Serra M."/>
            <person name="Gomez A."/>
        </authorList>
    </citation>
    <scope>NUCLEOTIDE SEQUENCE [LARGE SCALE GENOMIC DNA]</scope>
    <source>
        <strain evidence="2">HYR1</strain>
    </source>
</reference>
<evidence type="ECO:0000313" key="3">
    <source>
        <dbReference type="Proteomes" id="UP000276133"/>
    </source>
</evidence>
<accession>A0A3M7T887</accession>
<feature type="transmembrane region" description="Helical" evidence="1">
    <location>
        <begin position="28"/>
        <end position="48"/>
    </location>
</feature>
<gene>
    <name evidence="2" type="ORF">BpHYR1_047773</name>
</gene>
<organism evidence="2 3">
    <name type="scientific">Brachionus plicatilis</name>
    <name type="common">Marine rotifer</name>
    <name type="synonym">Brachionus muelleri</name>
    <dbReference type="NCBI Taxonomy" id="10195"/>
    <lineage>
        <taxon>Eukaryota</taxon>
        <taxon>Metazoa</taxon>
        <taxon>Spiralia</taxon>
        <taxon>Gnathifera</taxon>
        <taxon>Rotifera</taxon>
        <taxon>Eurotatoria</taxon>
        <taxon>Monogononta</taxon>
        <taxon>Pseudotrocha</taxon>
        <taxon>Ploima</taxon>
        <taxon>Brachionidae</taxon>
        <taxon>Brachionus</taxon>
    </lineage>
</organism>
<name>A0A3M7T887_BRAPC</name>
<comment type="caution">
    <text evidence="2">The sequence shown here is derived from an EMBL/GenBank/DDBJ whole genome shotgun (WGS) entry which is preliminary data.</text>
</comment>
<proteinExistence type="predicted"/>
<dbReference type="AlphaFoldDB" id="A0A3M7T887"/>
<sequence length="62" mass="7320">MYFGNKNNQFLILPSNVKLIHLKIHNPILLLFLIISAIIFFNAISAQLRFELRLLKLKYCMD</sequence>